<dbReference type="RefSeq" id="WP_425346424.1">
    <property type="nucleotide sequence ID" value="NZ_JBGUBD010000009.1"/>
</dbReference>
<dbReference type="PANTHER" id="PTHR30093">
    <property type="entry name" value="GENERAL SECRETION PATHWAY PROTEIN G"/>
    <property type="match status" value="1"/>
</dbReference>
<name>A0ABV4U9L9_9BACT</name>
<dbReference type="InterPro" id="IPR011453">
    <property type="entry name" value="DUF1559"/>
</dbReference>
<gene>
    <name evidence="3" type="ORF">ACERK3_14540</name>
</gene>
<evidence type="ECO:0000259" key="2">
    <source>
        <dbReference type="Pfam" id="PF07596"/>
    </source>
</evidence>
<feature type="compositionally biased region" description="Basic and acidic residues" evidence="1">
    <location>
        <begin position="232"/>
        <end position="242"/>
    </location>
</feature>
<evidence type="ECO:0000313" key="3">
    <source>
        <dbReference type="EMBL" id="MFA9479504.1"/>
    </source>
</evidence>
<feature type="domain" description="DUF1559" evidence="2">
    <location>
        <begin position="34"/>
        <end position="80"/>
    </location>
</feature>
<keyword evidence="4" id="KW-1185">Reference proteome</keyword>
<dbReference type="InterPro" id="IPR012902">
    <property type="entry name" value="N_methyl_site"/>
</dbReference>
<sequence>MSVQRTSGFTLIELLVVISIIALLIAILLPALAAARESARQIQCVSGMRQIGLANVMYQNDFDDRFVPYQGEHGPIGTNAPGPDHWTWPGMLTLRLELISDREVMACPSSERTRPWANTRLWRSGFWRYVHYGVNNRYLHGGHDVSSRDDHVSARISELTRPSRTISMVDSRHASNQTLGNYYANPYNNGSRAEARHAGGAVSVIWADGHGSTVRTPNPNNPYTEDGLTRALHHDPNNWEVE</sequence>
<dbReference type="EMBL" id="JBGUBD010000009">
    <property type="protein sequence ID" value="MFA9479504.1"/>
    <property type="molecule type" value="Genomic_DNA"/>
</dbReference>
<evidence type="ECO:0000256" key="1">
    <source>
        <dbReference type="SAM" id="MobiDB-lite"/>
    </source>
</evidence>
<dbReference type="Gene3D" id="3.30.700.10">
    <property type="entry name" value="Glycoprotein, Type 4 Pilin"/>
    <property type="match status" value="1"/>
</dbReference>
<accession>A0ABV4U9L9</accession>
<dbReference type="PROSITE" id="PS00409">
    <property type="entry name" value="PROKAR_NTER_METHYL"/>
    <property type="match status" value="1"/>
</dbReference>
<dbReference type="Pfam" id="PF07963">
    <property type="entry name" value="N_methyl"/>
    <property type="match status" value="1"/>
</dbReference>
<dbReference type="Pfam" id="PF07596">
    <property type="entry name" value="SBP_bac_10"/>
    <property type="match status" value="1"/>
</dbReference>
<organism evidence="3 4">
    <name type="scientific">Natronomicrosphaera hydrolytica</name>
    <dbReference type="NCBI Taxonomy" id="3242702"/>
    <lineage>
        <taxon>Bacteria</taxon>
        <taxon>Pseudomonadati</taxon>
        <taxon>Planctomycetota</taxon>
        <taxon>Phycisphaerae</taxon>
        <taxon>Phycisphaerales</taxon>
        <taxon>Phycisphaeraceae</taxon>
        <taxon>Natronomicrosphaera</taxon>
    </lineage>
</organism>
<feature type="region of interest" description="Disordered" evidence="1">
    <location>
        <begin position="211"/>
        <end position="242"/>
    </location>
</feature>
<feature type="compositionally biased region" description="Polar residues" evidence="1">
    <location>
        <begin position="213"/>
        <end position="223"/>
    </location>
</feature>
<evidence type="ECO:0000313" key="4">
    <source>
        <dbReference type="Proteomes" id="UP001575105"/>
    </source>
</evidence>
<comment type="caution">
    <text evidence="3">The sequence shown here is derived from an EMBL/GenBank/DDBJ whole genome shotgun (WGS) entry which is preliminary data.</text>
</comment>
<dbReference type="NCBIfam" id="TIGR02532">
    <property type="entry name" value="IV_pilin_GFxxxE"/>
    <property type="match status" value="1"/>
</dbReference>
<protein>
    <submittedName>
        <fullName evidence="3">Type II secretion system protein</fullName>
    </submittedName>
</protein>
<dbReference type="Proteomes" id="UP001575105">
    <property type="component" value="Unassembled WGS sequence"/>
</dbReference>
<dbReference type="PANTHER" id="PTHR30093:SF2">
    <property type="entry name" value="TYPE II SECRETION SYSTEM PROTEIN H"/>
    <property type="match status" value="1"/>
</dbReference>
<reference evidence="3 4" key="1">
    <citation type="submission" date="2024-08" db="EMBL/GenBank/DDBJ databases">
        <title>Whole-genome sequencing of halo(alkali)philic microorganisms from hypersaline lakes.</title>
        <authorList>
            <person name="Sorokin D.Y."/>
            <person name="Merkel A.Y."/>
            <person name="Messina E."/>
            <person name="Yakimov M."/>
        </authorList>
    </citation>
    <scope>NUCLEOTIDE SEQUENCE [LARGE SCALE GENOMIC DNA]</scope>
    <source>
        <strain evidence="3 4">AB-hyl4</strain>
    </source>
</reference>
<dbReference type="SUPFAM" id="SSF54523">
    <property type="entry name" value="Pili subunits"/>
    <property type="match status" value="1"/>
</dbReference>
<dbReference type="InterPro" id="IPR045584">
    <property type="entry name" value="Pilin-like"/>
</dbReference>
<proteinExistence type="predicted"/>